<dbReference type="FunFam" id="1.10.601.10:FF:000001">
    <property type="entry name" value="RNA polymerase sigma factor SigA"/>
    <property type="match status" value="1"/>
</dbReference>
<comment type="caution">
    <text evidence="10">The sequence shown here is derived from an EMBL/GenBank/DDBJ whole genome shotgun (WGS) entry which is preliminary data.</text>
</comment>
<dbReference type="InterPro" id="IPR013324">
    <property type="entry name" value="RNA_pol_sigma_r3/r4-like"/>
</dbReference>
<dbReference type="InterPro" id="IPR007630">
    <property type="entry name" value="RNA_pol_sigma70_r4"/>
</dbReference>
<dbReference type="SUPFAM" id="SSF88946">
    <property type="entry name" value="Sigma2 domain of RNA polymerase sigma factors"/>
    <property type="match status" value="1"/>
</dbReference>
<dbReference type="AlphaFoldDB" id="A0A150KF07"/>
<evidence type="ECO:0000256" key="7">
    <source>
        <dbReference type="SAM" id="Coils"/>
    </source>
</evidence>
<dbReference type="GO" id="GO:0006352">
    <property type="term" value="P:DNA-templated transcription initiation"/>
    <property type="evidence" value="ECO:0007669"/>
    <property type="project" value="UniProtKB-UniRule"/>
</dbReference>
<feature type="domain" description="RNA polymerase sigma-70" evidence="9">
    <location>
        <begin position="337"/>
        <end position="363"/>
    </location>
</feature>
<feature type="coiled-coil region" evidence="7">
    <location>
        <begin position="299"/>
        <end position="326"/>
    </location>
</feature>
<sequence length="377" mass="43387">MAEKSARSKEVEESEFTVEKAKEQLVERGKKRGVLTYDAISEKLDHFDLTSDQMDEFYELLGEQGIDVTDEAGDEDAPSHLEMEKENDEEFDLNDLSVPPGVKINDPVRMYLKEIGRVDLLSADEEIELAKRIEQGDEEAKRRLAEANLRLVVSIAKRYVGRGMQFLDLIQEGNMGLIKAVEKFDYRKGYKFSTYATWWIRQAITRAIADQARTIRIPVHMVETINKLIRVQRSLLQDLGREPTPEEIAEEMDISPDKVREIIKIAQEPVSLETPIGEEDDSHLGDFIEDQDATSPSDHAAYELLKEQLEDVLDTLTDREENVLRLRFGLDDGRTRTLEEVGKVFGVTRERIRQIEAKALRKLRHPSRSKRLKDFLE</sequence>
<feature type="region of interest" description="Sigma-70 factor domain-3" evidence="6">
    <location>
        <begin position="223"/>
        <end position="299"/>
    </location>
</feature>
<dbReference type="Proteomes" id="UP000075304">
    <property type="component" value="Unassembled WGS sequence"/>
</dbReference>
<dbReference type="PRINTS" id="PR00046">
    <property type="entry name" value="SIGMA70FCT"/>
</dbReference>
<feature type="domain" description="RNA polymerase sigma-70" evidence="8">
    <location>
        <begin position="168"/>
        <end position="181"/>
    </location>
</feature>
<organism evidence="10 11">
    <name type="scientific">Heyndrickxia coagulans</name>
    <name type="common">Weizmannia coagulans</name>
    <dbReference type="NCBI Taxonomy" id="1398"/>
    <lineage>
        <taxon>Bacteria</taxon>
        <taxon>Bacillati</taxon>
        <taxon>Bacillota</taxon>
        <taxon>Bacilli</taxon>
        <taxon>Bacillales</taxon>
        <taxon>Bacillaceae</taxon>
        <taxon>Heyndrickxia</taxon>
    </lineage>
</organism>
<comment type="function">
    <text evidence="6">Sigma factors are initiation factors that promote the attachment of RNA polymerase to specific initiation sites and are then released. This sigma factor is the primary sigma factor during exponential growth.</text>
</comment>
<name>A0A150KF07_HEYCO</name>
<dbReference type="EMBL" id="LQYI01000044">
    <property type="protein sequence ID" value="KYC69806.1"/>
    <property type="molecule type" value="Genomic_DNA"/>
</dbReference>
<dbReference type="FunFam" id="1.10.10.10:FF:000004">
    <property type="entry name" value="RNA polymerase sigma factor SigA"/>
    <property type="match status" value="1"/>
</dbReference>
<dbReference type="InterPro" id="IPR000943">
    <property type="entry name" value="RNA_pol_sigma70"/>
</dbReference>
<evidence type="ECO:0000256" key="2">
    <source>
        <dbReference type="ARBA" id="ARBA00023015"/>
    </source>
</evidence>
<dbReference type="InterPro" id="IPR042189">
    <property type="entry name" value="RNA_pol_sigma_70_r1_1_sf"/>
</dbReference>
<dbReference type="NCBIfam" id="TIGR02937">
    <property type="entry name" value="sigma70-ECF"/>
    <property type="match status" value="1"/>
</dbReference>
<dbReference type="InterPro" id="IPR012760">
    <property type="entry name" value="RNA_pol_sigma_RpoD_C"/>
</dbReference>
<evidence type="ECO:0000259" key="8">
    <source>
        <dbReference type="PROSITE" id="PS00715"/>
    </source>
</evidence>
<evidence type="ECO:0000259" key="9">
    <source>
        <dbReference type="PROSITE" id="PS00716"/>
    </source>
</evidence>
<accession>A0A150KF07</accession>
<dbReference type="PROSITE" id="PS00716">
    <property type="entry name" value="SIGMA70_2"/>
    <property type="match status" value="1"/>
</dbReference>
<reference evidence="10 11" key="1">
    <citation type="submission" date="2016-01" db="EMBL/GenBank/DDBJ databases">
        <title>Genome Sequences of Twelve Sporeforming Bacillus Species Isolated from Foods.</title>
        <authorList>
            <person name="Berendsen E.M."/>
            <person name="Wells-Bennik M.H."/>
            <person name="Krawcyk A.O."/>
            <person name="De Jong A."/>
            <person name="Holsappel S."/>
            <person name="Eijlander R.T."/>
            <person name="Kuipers O.P."/>
        </authorList>
    </citation>
    <scope>NUCLEOTIDE SEQUENCE [LARGE SCALE GENOMIC DNA]</scope>
    <source>
        <strain evidence="10 11">B4099</strain>
    </source>
</reference>
<evidence type="ECO:0000313" key="11">
    <source>
        <dbReference type="Proteomes" id="UP000075304"/>
    </source>
</evidence>
<comment type="subcellular location">
    <subcellularLocation>
        <location evidence="6">Cytoplasm</location>
    </subcellularLocation>
</comment>
<dbReference type="Gene3D" id="1.10.220.120">
    <property type="entry name" value="Sigma-70 factor, region 1.1"/>
    <property type="match status" value="1"/>
</dbReference>
<keyword evidence="5 6" id="KW-0804">Transcription</keyword>
<dbReference type="InterPro" id="IPR007624">
    <property type="entry name" value="RNA_pol_sigma70_r3"/>
</dbReference>
<dbReference type="Pfam" id="PF03979">
    <property type="entry name" value="Sigma70_r1_1"/>
    <property type="match status" value="1"/>
</dbReference>
<dbReference type="Pfam" id="PF04539">
    <property type="entry name" value="Sigma70_r3"/>
    <property type="match status" value="1"/>
</dbReference>
<dbReference type="NCBIfam" id="TIGR02393">
    <property type="entry name" value="RpoD_Cterm"/>
    <property type="match status" value="1"/>
</dbReference>
<feature type="region of interest" description="Sigma-70 factor domain-2" evidence="6">
    <location>
        <begin position="144"/>
        <end position="214"/>
    </location>
</feature>
<evidence type="ECO:0000256" key="1">
    <source>
        <dbReference type="ARBA" id="ARBA00022490"/>
    </source>
</evidence>
<dbReference type="GO" id="GO:0003677">
    <property type="term" value="F:DNA binding"/>
    <property type="evidence" value="ECO:0007669"/>
    <property type="project" value="UniProtKB-UniRule"/>
</dbReference>
<dbReference type="PATRIC" id="fig|1398.25.peg.2700"/>
<dbReference type="Gene3D" id="1.10.10.10">
    <property type="entry name" value="Winged helix-like DNA-binding domain superfamily/Winged helix DNA-binding domain"/>
    <property type="match status" value="2"/>
</dbReference>
<dbReference type="InterPro" id="IPR014284">
    <property type="entry name" value="RNA_pol_sigma-70_dom"/>
</dbReference>
<keyword evidence="2 6" id="KW-0805">Transcription regulation</keyword>
<keyword evidence="3 6" id="KW-0731">Sigma factor</keyword>
<dbReference type="NCBIfam" id="NF006666">
    <property type="entry name" value="PRK09210.1"/>
    <property type="match status" value="1"/>
</dbReference>
<proteinExistence type="inferred from homology"/>
<dbReference type="PANTHER" id="PTHR30603:SF60">
    <property type="entry name" value="RNA POLYMERASE SIGMA FACTOR RPOD"/>
    <property type="match status" value="1"/>
</dbReference>
<evidence type="ECO:0000256" key="6">
    <source>
        <dbReference type="HAMAP-Rule" id="MF_00963"/>
    </source>
</evidence>
<dbReference type="InterPro" id="IPR013325">
    <property type="entry name" value="RNA_pol_sigma_r2"/>
</dbReference>
<comment type="similarity">
    <text evidence="6">Belongs to the sigma-70 factor family. RpoD/SigA subfamily.</text>
</comment>
<evidence type="ECO:0000256" key="4">
    <source>
        <dbReference type="ARBA" id="ARBA00023125"/>
    </source>
</evidence>
<dbReference type="PANTHER" id="PTHR30603">
    <property type="entry name" value="RNA POLYMERASE SIGMA FACTOR RPO"/>
    <property type="match status" value="1"/>
</dbReference>
<dbReference type="InterPro" id="IPR028630">
    <property type="entry name" value="Sigma70_RpoD"/>
</dbReference>
<evidence type="ECO:0000256" key="5">
    <source>
        <dbReference type="ARBA" id="ARBA00023163"/>
    </source>
</evidence>
<dbReference type="RefSeq" id="WP_061574796.1">
    <property type="nucleotide sequence ID" value="NZ_LQYI01000044.1"/>
</dbReference>
<dbReference type="InterPro" id="IPR036388">
    <property type="entry name" value="WH-like_DNA-bd_sf"/>
</dbReference>
<dbReference type="InterPro" id="IPR050239">
    <property type="entry name" value="Sigma-70_RNA_pol_init_factors"/>
</dbReference>
<dbReference type="Pfam" id="PF04545">
    <property type="entry name" value="Sigma70_r4"/>
    <property type="match status" value="1"/>
</dbReference>
<feature type="short sequence motif" description="Interaction with polymerase core subunit RpoC" evidence="6">
    <location>
        <begin position="168"/>
        <end position="171"/>
    </location>
</feature>
<dbReference type="InterPro" id="IPR007127">
    <property type="entry name" value="RNA_pol_sigma_70_r1_1"/>
</dbReference>
<keyword evidence="1 6" id="KW-0963">Cytoplasm</keyword>
<gene>
    <name evidence="6" type="primary">sigA</name>
    <name evidence="10" type="ORF">B4099_2973</name>
</gene>
<dbReference type="FunFam" id="1.10.10.10:FF:000002">
    <property type="entry name" value="RNA polymerase sigma factor SigA"/>
    <property type="match status" value="1"/>
</dbReference>
<dbReference type="InterPro" id="IPR009042">
    <property type="entry name" value="RNA_pol_sigma70_r1_2"/>
</dbReference>
<dbReference type="GO" id="GO:0016987">
    <property type="term" value="F:sigma factor activity"/>
    <property type="evidence" value="ECO:0007669"/>
    <property type="project" value="UniProtKB-UniRule"/>
</dbReference>
<dbReference type="Gene3D" id="1.10.601.10">
    <property type="entry name" value="RNA Polymerase Primary Sigma Factor"/>
    <property type="match status" value="2"/>
</dbReference>
<feature type="region of interest" description="Sigma-70 factor domain-4" evidence="6">
    <location>
        <begin position="312"/>
        <end position="365"/>
    </location>
</feature>
<dbReference type="PROSITE" id="PS00715">
    <property type="entry name" value="SIGMA70_1"/>
    <property type="match status" value="1"/>
</dbReference>
<dbReference type="Pfam" id="PF00140">
    <property type="entry name" value="Sigma70_r1_2"/>
    <property type="match status" value="1"/>
</dbReference>
<dbReference type="GO" id="GO:0005737">
    <property type="term" value="C:cytoplasm"/>
    <property type="evidence" value="ECO:0007669"/>
    <property type="project" value="UniProtKB-SubCell"/>
</dbReference>
<keyword evidence="7" id="KW-0175">Coiled coil</keyword>
<dbReference type="CDD" id="cd06171">
    <property type="entry name" value="Sigma70_r4"/>
    <property type="match status" value="1"/>
</dbReference>
<dbReference type="SUPFAM" id="SSF88659">
    <property type="entry name" value="Sigma3 and sigma4 domains of RNA polymerase sigma factors"/>
    <property type="match status" value="2"/>
</dbReference>
<evidence type="ECO:0000256" key="3">
    <source>
        <dbReference type="ARBA" id="ARBA00023082"/>
    </source>
</evidence>
<feature type="DNA-binding region" description="H-T-H motif" evidence="6">
    <location>
        <begin position="338"/>
        <end position="357"/>
    </location>
</feature>
<dbReference type="InterPro" id="IPR007627">
    <property type="entry name" value="RNA_pol_sigma70_r2"/>
</dbReference>
<evidence type="ECO:0000313" key="10">
    <source>
        <dbReference type="EMBL" id="KYC69806.1"/>
    </source>
</evidence>
<dbReference type="HAMAP" id="MF_00963">
    <property type="entry name" value="Sigma70_RpoD_SigA"/>
    <property type="match status" value="1"/>
</dbReference>
<dbReference type="FunFam" id="1.10.601.10:FF:000003">
    <property type="entry name" value="RNA polymerase sigma factor SigA"/>
    <property type="match status" value="1"/>
</dbReference>
<dbReference type="Pfam" id="PF04542">
    <property type="entry name" value="Sigma70_r2"/>
    <property type="match status" value="1"/>
</dbReference>
<protein>
    <recommendedName>
        <fullName evidence="6">RNA polymerase sigma factor SigA</fullName>
    </recommendedName>
</protein>
<keyword evidence="4 6" id="KW-0238">DNA-binding</keyword>
<comment type="subunit">
    <text evidence="6">Interacts transiently with the RNA polymerase catalytic core.</text>
</comment>